<dbReference type="InterPro" id="IPR003856">
    <property type="entry name" value="LPS_length_determ_N"/>
</dbReference>
<feature type="transmembrane region" description="Helical" evidence="8">
    <location>
        <begin position="29"/>
        <end position="51"/>
    </location>
</feature>
<protein>
    <submittedName>
        <fullName evidence="10">Wzz/FepE/Etk N-terminal domain-containing protein</fullName>
    </submittedName>
</protein>
<reference evidence="10 11" key="1">
    <citation type="submission" date="2024-01" db="EMBL/GenBank/DDBJ databases">
        <title>New evidence supports the origin of RcGTA from prophage.</title>
        <authorList>
            <person name="Xu Y."/>
            <person name="Liu B."/>
            <person name="Chen F."/>
        </authorList>
    </citation>
    <scope>NUCLEOTIDE SEQUENCE [LARGE SCALE GENOMIC DNA]</scope>
    <source>
        <strain evidence="10 11">CBW1107-2</strain>
    </source>
</reference>
<evidence type="ECO:0000256" key="5">
    <source>
        <dbReference type="ARBA" id="ARBA00023136"/>
    </source>
</evidence>
<dbReference type="InterPro" id="IPR005700">
    <property type="entry name" value="EPS_ExoP-like"/>
</dbReference>
<evidence type="ECO:0000256" key="8">
    <source>
        <dbReference type="SAM" id="Phobius"/>
    </source>
</evidence>
<feature type="domain" description="Polysaccharide chain length determinant N-terminal" evidence="9">
    <location>
        <begin position="12"/>
        <end position="106"/>
    </location>
</feature>
<evidence type="ECO:0000256" key="1">
    <source>
        <dbReference type="ARBA" id="ARBA00004651"/>
    </source>
</evidence>
<dbReference type="InterPro" id="IPR050445">
    <property type="entry name" value="Bact_polysacc_biosynth/exp"/>
</dbReference>
<evidence type="ECO:0000256" key="4">
    <source>
        <dbReference type="ARBA" id="ARBA00022989"/>
    </source>
</evidence>
<feature type="compositionally biased region" description="Acidic residues" evidence="7">
    <location>
        <begin position="491"/>
        <end position="506"/>
    </location>
</feature>
<dbReference type="InterPro" id="IPR027417">
    <property type="entry name" value="P-loop_NTPase"/>
</dbReference>
<keyword evidence="4 8" id="KW-1133">Transmembrane helix</keyword>
<dbReference type="RefSeq" id="WP_368804907.1">
    <property type="nucleotide sequence ID" value="NZ_JAZHFV010000010.1"/>
</dbReference>
<evidence type="ECO:0000256" key="2">
    <source>
        <dbReference type="ARBA" id="ARBA00022475"/>
    </source>
</evidence>
<evidence type="ECO:0000256" key="7">
    <source>
        <dbReference type="SAM" id="MobiDB-lite"/>
    </source>
</evidence>
<dbReference type="EMBL" id="JAZHFV010000010">
    <property type="protein sequence ID" value="MEX4010180.1"/>
    <property type="molecule type" value="Genomic_DNA"/>
</dbReference>
<comment type="subcellular location">
    <subcellularLocation>
        <location evidence="1">Cell membrane</location>
        <topology evidence="1">Multi-pass membrane protein</topology>
    </subcellularLocation>
</comment>
<feature type="coiled-coil region" evidence="6">
    <location>
        <begin position="294"/>
        <end position="402"/>
    </location>
</feature>
<keyword evidence="5 8" id="KW-0472">Membrane</keyword>
<keyword evidence="3 8" id="KW-0812">Transmembrane</keyword>
<evidence type="ECO:0000256" key="3">
    <source>
        <dbReference type="ARBA" id="ARBA00022692"/>
    </source>
</evidence>
<feature type="region of interest" description="Disordered" evidence="7">
    <location>
        <begin position="491"/>
        <end position="514"/>
    </location>
</feature>
<feature type="coiled-coil region" evidence="6">
    <location>
        <begin position="210"/>
        <end position="268"/>
    </location>
</feature>
<keyword evidence="2" id="KW-1003">Cell membrane</keyword>
<dbReference type="PANTHER" id="PTHR32309">
    <property type="entry name" value="TYROSINE-PROTEIN KINASE"/>
    <property type="match status" value="1"/>
</dbReference>
<comment type="caution">
    <text evidence="10">The sequence shown here is derived from an EMBL/GenBank/DDBJ whole genome shotgun (WGS) entry which is preliminary data.</text>
</comment>
<evidence type="ECO:0000313" key="10">
    <source>
        <dbReference type="EMBL" id="MEX4010180.1"/>
    </source>
</evidence>
<evidence type="ECO:0000313" key="11">
    <source>
        <dbReference type="Proteomes" id="UP001559025"/>
    </source>
</evidence>
<gene>
    <name evidence="10" type="ORF">V1479_22935</name>
</gene>
<dbReference type="Proteomes" id="UP001559025">
    <property type="component" value="Unassembled WGS sequence"/>
</dbReference>
<organism evidence="10 11">
    <name type="scientific">Neoaquamicrobium sediminum</name>
    <dbReference type="NCBI Taxonomy" id="1849104"/>
    <lineage>
        <taxon>Bacteria</taxon>
        <taxon>Pseudomonadati</taxon>
        <taxon>Pseudomonadota</taxon>
        <taxon>Alphaproteobacteria</taxon>
        <taxon>Hyphomicrobiales</taxon>
        <taxon>Phyllobacteriaceae</taxon>
        <taxon>Neoaquamicrobium</taxon>
    </lineage>
</organism>
<dbReference type="Pfam" id="PF02706">
    <property type="entry name" value="Wzz"/>
    <property type="match status" value="1"/>
</dbReference>
<accession>A0ABV3WZS5</accession>
<evidence type="ECO:0000256" key="6">
    <source>
        <dbReference type="SAM" id="Coils"/>
    </source>
</evidence>
<dbReference type="Gene3D" id="3.40.50.300">
    <property type="entry name" value="P-loop containing nucleotide triphosphate hydrolases"/>
    <property type="match status" value="1"/>
</dbReference>
<sequence>MSEVRPAVSDVDVDLAQLFGSLLRNWLRILVVAVVVAAGAFLLMSMATPLYRAETRILIESRESVYTRPSTGNADADRPLLDEEGIASQVEVISSADILRDVARKLDLASLEEFGGTGQRSTLGNLLVLVGLRSDASQAPTEERVLQAMNEKLVVYRVERSRVIVVQFSSEDPKLAAAVPNAIADAYIAVQEAAKRASNSEATDWLEPEIADLRQRVREAEARVADYRATADLMVVGQGNSLLATQQLSELSTELSRVRANRSAAEGRASAIRAALDSGERVDTVADVLNAPLVQRLRERQVQIEADLANLSASLLNNHPRIRALNAQLAETDQQLRQEVQKVLASLETEVSTAQAREQQLIADLNTLKAESARAGEDEVELRALEREATAQRALLESYLTRYREAASRADRNYLPADARIFSRATPPFKAYFPKPLPIMIAAFVATMLVVAVVLMLRELFSGRAMRPATGSFEPVEQVVMPIVEPELSDEAEAETAEAVEGEDAIEEARAERPDDELSIDAAADRLVASGAVRAIFVSPEGDEAAATSVMVARAVCDAGLRVLFLDLTVSGAASSSMLESSRYPGITNLLASEAQFADVIRGDLYSDCHVIPVGTADAEKAMRAADRLPIIMASLTTAYDMVVVECGPTDAHGISRVVDDGAEVLVSVIEPEDEAVADIAADLAANGYEHVHMVTPVGHILPPAPEGRSAA</sequence>
<proteinExistence type="predicted"/>
<evidence type="ECO:0000259" key="9">
    <source>
        <dbReference type="Pfam" id="PF02706"/>
    </source>
</evidence>
<feature type="transmembrane region" description="Helical" evidence="8">
    <location>
        <begin position="437"/>
        <end position="457"/>
    </location>
</feature>
<dbReference type="SUPFAM" id="SSF52540">
    <property type="entry name" value="P-loop containing nucleoside triphosphate hydrolases"/>
    <property type="match status" value="1"/>
</dbReference>
<keyword evidence="11" id="KW-1185">Reference proteome</keyword>
<dbReference type="PANTHER" id="PTHR32309:SF13">
    <property type="entry name" value="FERRIC ENTEROBACTIN TRANSPORT PROTEIN FEPE"/>
    <property type="match status" value="1"/>
</dbReference>
<keyword evidence="6" id="KW-0175">Coiled coil</keyword>
<name>A0ABV3WZS5_9HYPH</name>
<dbReference type="NCBIfam" id="TIGR01005">
    <property type="entry name" value="eps_transp_fam"/>
    <property type="match status" value="1"/>
</dbReference>